<proteinExistence type="predicted"/>
<dbReference type="AlphaFoldDB" id="A0AAE0D9T0"/>
<organism evidence="1 2">
    <name type="scientific">Colletotrichum kahawae</name>
    <name type="common">Coffee berry disease fungus</name>
    <dbReference type="NCBI Taxonomy" id="34407"/>
    <lineage>
        <taxon>Eukaryota</taxon>
        <taxon>Fungi</taxon>
        <taxon>Dikarya</taxon>
        <taxon>Ascomycota</taxon>
        <taxon>Pezizomycotina</taxon>
        <taxon>Sordariomycetes</taxon>
        <taxon>Hypocreomycetidae</taxon>
        <taxon>Glomerellales</taxon>
        <taxon>Glomerellaceae</taxon>
        <taxon>Colletotrichum</taxon>
        <taxon>Colletotrichum gloeosporioides species complex</taxon>
    </lineage>
</organism>
<reference evidence="1" key="1">
    <citation type="submission" date="2023-02" db="EMBL/GenBank/DDBJ databases">
        <title>Colletotrichum kahawae CIFC_Que2 genome sequencing and assembly.</title>
        <authorList>
            <person name="Baroncelli R."/>
        </authorList>
    </citation>
    <scope>NUCLEOTIDE SEQUENCE</scope>
    <source>
        <strain evidence="1">CIFC_Que2</strain>
    </source>
</reference>
<dbReference type="Proteomes" id="UP001281614">
    <property type="component" value="Unassembled WGS sequence"/>
</dbReference>
<evidence type="ECO:0000313" key="2">
    <source>
        <dbReference type="Proteomes" id="UP001281614"/>
    </source>
</evidence>
<keyword evidence="2" id="KW-1185">Reference proteome</keyword>
<name>A0AAE0D9T0_COLKA</name>
<comment type="caution">
    <text evidence="1">The sequence shown here is derived from an EMBL/GenBank/DDBJ whole genome shotgun (WGS) entry which is preliminary data.</text>
</comment>
<protein>
    <submittedName>
        <fullName evidence="1">Uncharacterized protein</fullName>
    </submittedName>
</protein>
<dbReference type="EMBL" id="VYYT01000079">
    <property type="protein sequence ID" value="KAK2771470.1"/>
    <property type="molecule type" value="Genomic_DNA"/>
</dbReference>
<accession>A0AAE0D9T0</accession>
<gene>
    <name evidence="1" type="ORF">CKAH01_04045</name>
</gene>
<sequence>MQAGITMSSFAISFRDLLEGHGDHPDYFPHLHTNIKLSNAKKPSVAAFIKTGVIVPQTAKPFPSGFWDFTGIVDDEDLDDHYLNAVLEIIRRRLPHLSEDIEKDLKLRFSEQQTVNVVVNKQNQAFKPDGQLDLEGSKPDGSKQAVAIFEAKAEKIVARAIETIREMLAGDPDAEWDERCTLLLQQVGSYCILLNSRYGILYDDDCLIFIRFDSLEYTDGKPDFLNGLGKTCSIEVVEERSC</sequence>
<evidence type="ECO:0000313" key="1">
    <source>
        <dbReference type="EMBL" id="KAK2771470.1"/>
    </source>
</evidence>